<evidence type="ECO:0000313" key="1">
    <source>
        <dbReference type="EMBL" id="KIG18591.1"/>
    </source>
</evidence>
<dbReference type="SUPFAM" id="SSF53335">
    <property type="entry name" value="S-adenosyl-L-methionine-dependent methyltransferases"/>
    <property type="match status" value="1"/>
</dbReference>
<gene>
    <name evidence="1" type="ORF">DB30_00276</name>
</gene>
<comment type="caution">
    <text evidence="1">The sequence shown here is derived from an EMBL/GenBank/DDBJ whole genome shotgun (WGS) entry which is preliminary data.</text>
</comment>
<dbReference type="InterPro" id="IPR029063">
    <property type="entry name" value="SAM-dependent_MTases_sf"/>
</dbReference>
<sequence>MSLVSVVRPPLPYLGDNLLMLADLRSELGRHSLGFTGPLLLRASEANKLARILAHGTDRGGYPGDRRWRHDPRLAHVDVILATTPAQNEAAEADPGRSSSLKKFTIIDEPLLLIYAAHAFEQLRPTEFRFRQSDAKLAALLAVIPITKLALPDGWFRPDEGIAYRGLVERALMAPSRGQIVEVGCWLGRSTSYIAGACRARGAELRDGSDPQPGARPTLTCVDTWAGSSDRFDLAYRERLAARDIEAEFRSHLAALGLDATCLRLPSVAAANTFARESVDLVFLDGSHDQPAVAADITAWLPRIRSGGILAGHDFSDDHPGVVAAVEHAAATLDRPIQRGPGSLWWMQP</sequence>
<proteinExistence type="predicted"/>
<organism evidence="1 2">
    <name type="scientific">Enhygromyxa salina</name>
    <dbReference type="NCBI Taxonomy" id="215803"/>
    <lineage>
        <taxon>Bacteria</taxon>
        <taxon>Pseudomonadati</taxon>
        <taxon>Myxococcota</taxon>
        <taxon>Polyangia</taxon>
        <taxon>Nannocystales</taxon>
        <taxon>Nannocystaceae</taxon>
        <taxon>Enhygromyxa</taxon>
    </lineage>
</organism>
<dbReference type="AlphaFoldDB" id="A0A0C2D5Z7"/>
<dbReference type="Pfam" id="PF13578">
    <property type="entry name" value="Methyltransf_24"/>
    <property type="match status" value="1"/>
</dbReference>
<name>A0A0C2D5Z7_9BACT</name>
<evidence type="ECO:0000313" key="2">
    <source>
        <dbReference type="Proteomes" id="UP000031599"/>
    </source>
</evidence>
<dbReference type="Gene3D" id="3.40.50.150">
    <property type="entry name" value="Vaccinia Virus protein VP39"/>
    <property type="match status" value="1"/>
</dbReference>
<dbReference type="Proteomes" id="UP000031599">
    <property type="component" value="Unassembled WGS sequence"/>
</dbReference>
<dbReference type="EMBL" id="JMCC02000010">
    <property type="protein sequence ID" value="KIG18591.1"/>
    <property type="molecule type" value="Genomic_DNA"/>
</dbReference>
<accession>A0A0C2D5Z7</accession>
<protein>
    <submittedName>
        <fullName evidence="1">Putative secreted protein</fullName>
    </submittedName>
</protein>
<reference evidence="1 2" key="1">
    <citation type="submission" date="2014-12" db="EMBL/GenBank/DDBJ databases">
        <title>Genome assembly of Enhygromyxa salina DSM 15201.</title>
        <authorList>
            <person name="Sharma G."/>
            <person name="Subramanian S."/>
        </authorList>
    </citation>
    <scope>NUCLEOTIDE SEQUENCE [LARGE SCALE GENOMIC DNA]</scope>
    <source>
        <strain evidence="1 2">DSM 15201</strain>
    </source>
</reference>